<name>A0AAX0QUV7_9STAP</name>
<evidence type="ECO:0000313" key="3">
    <source>
        <dbReference type="Proteomes" id="UP000217473"/>
    </source>
</evidence>
<proteinExistence type="predicted"/>
<comment type="caution">
    <text evidence="1">The sequence shown here is derived from an EMBL/GenBank/DDBJ whole genome shotgun (WGS) entry which is preliminary data.</text>
</comment>
<organism evidence="1 3">
    <name type="scientific">Staphylococcus delphini</name>
    <dbReference type="NCBI Taxonomy" id="53344"/>
    <lineage>
        <taxon>Bacteria</taxon>
        <taxon>Bacillati</taxon>
        <taxon>Bacillota</taxon>
        <taxon>Bacilli</taxon>
        <taxon>Bacillales</taxon>
        <taxon>Staphylococcaceae</taxon>
        <taxon>Staphylococcus</taxon>
        <taxon>Staphylococcus intermedius group</taxon>
    </lineage>
</organism>
<dbReference type="AlphaFoldDB" id="A0AAX0QUV7"/>
<dbReference type="EMBL" id="NIPK01000002">
    <property type="protein sequence ID" value="RIZ56274.1"/>
    <property type="molecule type" value="Genomic_DNA"/>
</dbReference>
<evidence type="ECO:0008006" key="5">
    <source>
        <dbReference type="Google" id="ProtNLM"/>
    </source>
</evidence>
<dbReference type="EMBL" id="MWUR01000010">
    <property type="protein sequence ID" value="PCF50094.1"/>
    <property type="molecule type" value="Genomic_DNA"/>
</dbReference>
<protein>
    <recommendedName>
        <fullName evidence="5">Phage protein</fullName>
    </recommendedName>
</protein>
<sequence>MKVYQPCYYNGEYYEDHIELESNYVYTNIAKAIKEIESYKAFNMGGREYKYNRLFDDFKMYKNLVFPATSNHSIKLREDFSLDIQKDGYAFIKVYELNTEVLM</sequence>
<reference evidence="2 4" key="2">
    <citation type="submission" date="2017-06" db="EMBL/GenBank/DDBJ databases">
        <title>Identification of a new gene, sdsY, involved in staphylococcal internalization in non-professional phagocytic cells (NPPCs).</title>
        <authorList>
            <person name="Maali Y."/>
            <person name="Martins-Simoes P."/>
            <person name="Trouillet-Assant S."/>
            <person name="Laurent F."/>
            <person name="Diot A."/>
            <person name="Verhoeven P."/>
            <person name="Bouvard D."/>
            <person name="Vandenesch F."/>
            <person name="Bes M."/>
        </authorList>
    </citation>
    <scope>NUCLEOTIDE SEQUENCE [LARGE SCALE GENOMIC DNA]</scope>
    <source>
        <strain evidence="2 4">Heidy</strain>
    </source>
</reference>
<reference evidence="1 3" key="1">
    <citation type="journal article" date="2017" name="PLoS ONE">
        <title>Development of a real-time PCR for detection of Staphylococcus pseudintermedius using a novel automated comparison of whole-genome sequences.</title>
        <authorList>
            <person name="Verstappen K.M."/>
            <person name="Huijbregts L."/>
            <person name="Spaninks M."/>
            <person name="Wagenaar J.A."/>
            <person name="Fluit A.C."/>
            <person name="Duim B."/>
        </authorList>
    </citation>
    <scope>NUCLEOTIDE SEQUENCE [LARGE SCALE GENOMIC DNA]</scope>
    <source>
        <strain evidence="1 3">15S02591-1</strain>
    </source>
</reference>
<keyword evidence="4" id="KW-1185">Reference proteome</keyword>
<gene>
    <name evidence="1" type="ORF">B5C07_07760</name>
    <name evidence="2" type="ORF">CDL68_01665</name>
</gene>
<accession>A0AAX0QUV7</accession>
<evidence type="ECO:0000313" key="2">
    <source>
        <dbReference type="EMBL" id="RIZ56274.1"/>
    </source>
</evidence>
<evidence type="ECO:0000313" key="4">
    <source>
        <dbReference type="Proteomes" id="UP000266198"/>
    </source>
</evidence>
<evidence type="ECO:0000313" key="1">
    <source>
        <dbReference type="EMBL" id="PCF50094.1"/>
    </source>
</evidence>
<dbReference type="Proteomes" id="UP000266198">
    <property type="component" value="Unassembled WGS sequence"/>
</dbReference>
<dbReference type="RefSeq" id="WP_096597386.1">
    <property type="nucleotide sequence ID" value="NZ_LR134263.1"/>
</dbReference>
<dbReference type="Proteomes" id="UP000217473">
    <property type="component" value="Unassembled WGS sequence"/>
</dbReference>